<gene>
    <name evidence="4" type="ORF">ENJ89_06815</name>
</gene>
<evidence type="ECO:0000256" key="1">
    <source>
        <dbReference type="ARBA" id="ARBA00022553"/>
    </source>
</evidence>
<proteinExistence type="predicted"/>
<sequence>MSENRKKALIIDDEESLREIISEVLEIMDIEAVSAQNGEEGVAIASSEPDQFDLVFLDLFMPGMSGEDTFTALRKVMPDRPIVIMSGYDQGSPEVKKLLNGSSKFLKKPFTISDIQNIVSSL</sequence>
<evidence type="ECO:0000259" key="3">
    <source>
        <dbReference type="PROSITE" id="PS50110"/>
    </source>
</evidence>
<dbReference type="AlphaFoldDB" id="A0A7V5UF37"/>
<dbReference type="CDD" id="cd00156">
    <property type="entry name" value="REC"/>
    <property type="match status" value="1"/>
</dbReference>
<dbReference type="InterPro" id="IPR001789">
    <property type="entry name" value="Sig_transdc_resp-reg_receiver"/>
</dbReference>
<comment type="caution">
    <text evidence="4">The sequence shown here is derived from an EMBL/GenBank/DDBJ whole genome shotgun (WGS) entry which is preliminary data.</text>
</comment>
<dbReference type="PROSITE" id="PS50110">
    <property type="entry name" value="RESPONSE_REGULATORY"/>
    <property type="match status" value="1"/>
</dbReference>
<dbReference type="PANTHER" id="PTHR44591:SF3">
    <property type="entry name" value="RESPONSE REGULATORY DOMAIN-CONTAINING PROTEIN"/>
    <property type="match status" value="1"/>
</dbReference>
<dbReference type="PANTHER" id="PTHR44591">
    <property type="entry name" value="STRESS RESPONSE REGULATOR PROTEIN 1"/>
    <property type="match status" value="1"/>
</dbReference>
<dbReference type="SUPFAM" id="SSF52172">
    <property type="entry name" value="CheY-like"/>
    <property type="match status" value="1"/>
</dbReference>
<dbReference type="InterPro" id="IPR011006">
    <property type="entry name" value="CheY-like_superfamily"/>
</dbReference>
<dbReference type="SMART" id="SM00448">
    <property type="entry name" value="REC"/>
    <property type="match status" value="1"/>
</dbReference>
<accession>A0A7V5UF37</accession>
<reference evidence="4" key="1">
    <citation type="journal article" date="2020" name="mSystems">
        <title>Genome- and Community-Level Interaction Insights into Carbon Utilization and Element Cycling Functions of Hydrothermarchaeota in Hydrothermal Sediment.</title>
        <authorList>
            <person name="Zhou Z."/>
            <person name="Liu Y."/>
            <person name="Xu W."/>
            <person name="Pan J."/>
            <person name="Luo Z.H."/>
            <person name="Li M."/>
        </authorList>
    </citation>
    <scope>NUCLEOTIDE SEQUENCE [LARGE SCALE GENOMIC DNA]</scope>
    <source>
        <strain evidence="4">HyVt-527</strain>
    </source>
</reference>
<organism evidence="4">
    <name type="scientific">Caldithrix abyssi</name>
    <dbReference type="NCBI Taxonomy" id="187145"/>
    <lineage>
        <taxon>Bacteria</taxon>
        <taxon>Pseudomonadati</taxon>
        <taxon>Calditrichota</taxon>
        <taxon>Calditrichia</taxon>
        <taxon>Calditrichales</taxon>
        <taxon>Calditrichaceae</taxon>
        <taxon>Caldithrix</taxon>
    </lineage>
</organism>
<evidence type="ECO:0000256" key="2">
    <source>
        <dbReference type="PROSITE-ProRule" id="PRU00169"/>
    </source>
</evidence>
<dbReference type="EMBL" id="DROD01000454">
    <property type="protein sequence ID" value="HHJ52889.1"/>
    <property type="molecule type" value="Genomic_DNA"/>
</dbReference>
<name>A0A7V5UF37_CALAY</name>
<protein>
    <submittedName>
        <fullName evidence="4">Response regulator</fullName>
    </submittedName>
</protein>
<evidence type="ECO:0000313" key="4">
    <source>
        <dbReference type="EMBL" id="HHJ52889.1"/>
    </source>
</evidence>
<dbReference type="Gene3D" id="3.40.50.2300">
    <property type="match status" value="1"/>
</dbReference>
<feature type="modified residue" description="4-aspartylphosphate" evidence="2">
    <location>
        <position position="58"/>
    </location>
</feature>
<dbReference type="GO" id="GO:0000160">
    <property type="term" value="P:phosphorelay signal transduction system"/>
    <property type="evidence" value="ECO:0007669"/>
    <property type="project" value="InterPro"/>
</dbReference>
<feature type="domain" description="Response regulatory" evidence="3">
    <location>
        <begin position="7"/>
        <end position="122"/>
    </location>
</feature>
<dbReference type="Pfam" id="PF00072">
    <property type="entry name" value="Response_reg"/>
    <property type="match status" value="1"/>
</dbReference>
<dbReference type="InterPro" id="IPR050595">
    <property type="entry name" value="Bact_response_regulator"/>
</dbReference>
<dbReference type="Proteomes" id="UP000886124">
    <property type="component" value="Unassembled WGS sequence"/>
</dbReference>
<keyword evidence="1 2" id="KW-0597">Phosphoprotein</keyword>